<gene>
    <name evidence="3" type="ORF">DI533_11120</name>
</gene>
<dbReference type="AlphaFoldDB" id="A0A2W5SCM1"/>
<dbReference type="PANTHER" id="PTHR33606">
    <property type="entry name" value="PROTEIN YCII"/>
    <property type="match status" value="1"/>
</dbReference>
<evidence type="ECO:0000313" key="4">
    <source>
        <dbReference type="Proteomes" id="UP000248975"/>
    </source>
</evidence>
<accession>A0A2W5SCM1</accession>
<comment type="similarity">
    <text evidence="1">Belongs to the YciI family.</text>
</comment>
<dbReference type="InterPro" id="IPR051807">
    <property type="entry name" value="Sec-metab_biosynth-assoc"/>
</dbReference>
<dbReference type="PANTHER" id="PTHR33606:SF3">
    <property type="entry name" value="PROTEIN YCII"/>
    <property type="match status" value="1"/>
</dbReference>
<proteinExistence type="inferred from homology"/>
<protein>
    <recommendedName>
        <fullName evidence="2">YCII-related domain-containing protein</fullName>
    </recommendedName>
</protein>
<dbReference type="EMBL" id="QFQS01000002">
    <property type="protein sequence ID" value="PZQ97714.1"/>
    <property type="molecule type" value="Genomic_DNA"/>
</dbReference>
<evidence type="ECO:0000256" key="1">
    <source>
        <dbReference type="ARBA" id="ARBA00007689"/>
    </source>
</evidence>
<dbReference type="SUPFAM" id="SSF54909">
    <property type="entry name" value="Dimeric alpha+beta barrel"/>
    <property type="match status" value="1"/>
</dbReference>
<sequence>MRVALICKDKPGALQVRLDNRPAHRAYLDQTGVVEMAGPLLDEAGGMIGSLIVLSVDSLKAAQDWADGDPYAKTGLFESVLLREWNKVIG</sequence>
<organism evidence="3 4">
    <name type="scientific">Cereibacter sphaeroides</name>
    <name type="common">Rhodobacter sphaeroides</name>
    <dbReference type="NCBI Taxonomy" id="1063"/>
    <lineage>
        <taxon>Bacteria</taxon>
        <taxon>Pseudomonadati</taxon>
        <taxon>Pseudomonadota</taxon>
        <taxon>Alphaproteobacteria</taxon>
        <taxon>Rhodobacterales</taxon>
        <taxon>Paracoccaceae</taxon>
        <taxon>Cereibacter</taxon>
    </lineage>
</organism>
<dbReference type="InterPro" id="IPR005545">
    <property type="entry name" value="YCII"/>
</dbReference>
<dbReference type="Gene3D" id="3.30.70.1060">
    <property type="entry name" value="Dimeric alpha+beta barrel"/>
    <property type="match status" value="1"/>
</dbReference>
<comment type="caution">
    <text evidence="3">The sequence shown here is derived from an EMBL/GenBank/DDBJ whole genome shotgun (WGS) entry which is preliminary data.</text>
</comment>
<feature type="domain" description="YCII-related" evidence="2">
    <location>
        <begin position="1"/>
        <end position="86"/>
    </location>
</feature>
<evidence type="ECO:0000259" key="2">
    <source>
        <dbReference type="Pfam" id="PF03795"/>
    </source>
</evidence>
<dbReference type="InterPro" id="IPR011008">
    <property type="entry name" value="Dimeric_a/b-barrel"/>
</dbReference>
<dbReference type="Pfam" id="PF03795">
    <property type="entry name" value="YCII"/>
    <property type="match status" value="1"/>
</dbReference>
<name>A0A2W5SCM1_CERSP</name>
<reference evidence="3 4" key="1">
    <citation type="submission" date="2017-08" db="EMBL/GenBank/DDBJ databases">
        <title>Infants hospitalized years apart are colonized by the same room-sourced microbial strains.</title>
        <authorList>
            <person name="Brooks B."/>
            <person name="Olm M.R."/>
            <person name="Firek B.A."/>
            <person name="Baker R."/>
            <person name="Thomas B.C."/>
            <person name="Morowitz M.J."/>
            <person name="Banfield J.F."/>
        </authorList>
    </citation>
    <scope>NUCLEOTIDE SEQUENCE [LARGE SCALE GENOMIC DNA]</scope>
    <source>
        <strain evidence="3">S2_003_000_R2_11</strain>
    </source>
</reference>
<evidence type="ECO:0000313" key="3">
    <source>
        <dbReference type="EMBL" id="PZQ97714.1"/>
    </source>
</evidence>
<dbReference type="Proteomes" id="UP000248975">
    <property type="component" value="Unassembled WGS sequence"/>
</dbReference>